<evidence type="ECO:0000256" key="1">
    <source>
        <dbReference type="SAM" id="MobiDB-lite"/>
    </source>
</evidence>
<keyword evidence="4" id="KW-1185">Reference proteome</keyword>
<feature type="compositionally biased region" description="Basic and acidic residues" evidence="1">
    <location>
        <begin position="1907"/>
        <end position="1916"/>
    </location>
</feature>
<feature type="compositionally biased region" description="Low complexity" evidence="1">
    <location>
        <begin position="723"/>
        <end position="739"/>
    </location>
</feature>
<organism evidence="3 4">
    <name type="scientific">Dufourea novaeangliae</name>
    <name type="common">Sweat bee</name>
    <dbReference type="NCBI Taxonomy" id="178035"/>
    <lineage>
        <taxon>Eukaryota</taxon>
        <taxon>Metazoa</taxon>
        <taxon>Ecdysozoa</taxon>
        <taxon>Arthropoda</taxon>
        <taxon>Hexapoda</taxon>
        <taxon>Insecta</taxon>
        <taxon>Pterygota</taxon>
        <taxon>Neoptera</taxon>
        <taxon>Endopterygota</taxon>
        <taxon>Hymenoptera</taxon>
        <taxon>Apocrita</taxon>
        <taxon>Aculeata</taxon>
        <taxon>Apoidea</taxon>
        <taxon>Anthophila</taxon>
        <taxon>Halictidae</taxon>
        <taxon>Rophitinae</taxon>
        <taxon>Dufourea</taxon>
    </lineage>
</organism>
<feature type="compositionally biased region" description="Polar residues" evidence="1">
    <location>
        <begin position="990"/>
        <end position="1000"/>
    </location>
</feature>
<feature type="compositionally biased region" description="Polar residues" evidence="1">
    <location>
        <begin position="1994"/>
        <end position="2017"/>
    </location>
</feature>
<keyword evidence="2" id="KW-1133">Transmembrane helix</keyword>
<feature type="compositionally biased region" description="Basic and acidic residues" evidence="1">
    <location>
        <begin position="2102"/>
        <end position="2118"/>
    </location>
</feature>
<feature type="compositionally biased region" description="Polar residues" evidence="1">
    <location>
        <begin position="677"/>
        <end position="689"/>
    </location>
</feature>
<feature type="compositionally biased region" description="Basic residues" evidence="1">
    <location>
        <begin position="410"/>
        <end position="425"/>
    </location>
</feature>
<feature type="compositionally biased region" description="Basic and acidic residues" evidence="1">
    <location>
        <begin position="2141"/>
        <end position="2158"/>
    </location>
</feature>
<evidence type="ECO:0000256" key="2">
    <source>
        <dbReference type="SAM" id="Phobius"/>
    </source>
</evidence>
<feature type="compositionally biased region" description="Basic and acidic residues" evidence="1">
    <location>
        <begin position="197"/>
        <end position="222"/>
    </location>
</feature>
<feature type="compositionally biased region" description="Basic and acidic residues" evidence="1">
    <location>
        <begin position="426"/>
        <end position="436"/>
    </location>
</feature>
<protein>
    <submittedName>
        <fullName evidence="3">Uncharacterized protein</fullName>
    </submittedName>
</protein>
<dbReference type="OrthoDB" id="7609331at2759"/>
<feature type="compositionally biased region" description="Basic residues" evidence="1">
    <location>
        <begin position="1441"/>
        <end position="1473"/>
    </location>
</feature>
<feature type="region of interest" description="Disordered" evidence="1">
    <location>
        <begin position="799"/>
        <end position="828"/>
    </location>
</feature>
<keyword evidence="2" id="KW-0812">Transmembrane</keyword>
<feature type="region of interest" description="Disordered" evidence="1">
    <location>
        <begin position="1172"/>
        <end position="1238"/>
    </location>
</feature>
<feature type="compositionally biased region" description="Polar residues" evidence="1">
    <location>
        <begin position="346"/>
        <end position="357"/>
    </location>
</feature>
<proteinExistence type="predicted"/>
<feature type="region of interest" description="Disordered" evidence="1">
    <location>
        <begin position="183"/>
        <end position="222"/>
    </location>
</feature>
<feature type="compositionally biased region" description="Basic residues" evidence="1">
    <location>
        <begin position="1875"/>
        <end position="1902"/>
    </location>
</feature>
<feature type="region of interest" description="Disordered" evidence="1">
    <location>
        <begin position="983"/>
        <end position="1002"/>
    </location>
</feature>
<feature type="compositionally biased region" description="Basic residues" evidence="1">
    <location>
        <begin position="1481"/>
        <end position="1491"/>
    </location>
</feature>
<feature type="compositionally biased region" description="Basic and acidic residues" evidence="1">
    <location>
        <begin position="1217"/>
        <end position="1233"/>
    </location>
</feature>
<feature type="region of interest" description="Disordered" evidence="1">
    <location>
        <begin position="1413"/>
        <end position="1560"/>
    </location>
</feature>
<feature type="region of interest" description="Disordered" evidence="1">
    <location>
        <begin position="36"/>
        <end position="88"/>
    </location>
</feature>
<feature type="compositionally biased region" description="Polar residues" evidence="1">
    <location>
        <begin position="466"/>
        <end position="482"/>
    </location>
</feature>
<feature type="region of interest" description="Disordered" evidence="1">
    <location>
        <begin position="406"/>
        <end position="439"/>
    </location>
</feature>
<feature type="region of interest" description="Disordered" evidence="1">
    <location>
        <begin position="1873"/>
        <end position="1923"/>
    </location>
</feature>
<accession>A0A154P5C5</accession>
<evidence type="ECO:0000313" key="4">
    <source>
        <dbReference type="Proteomes" id="UP000076502"/>
    </source>
</evidence>
<keyword evidence="2" id="KW-0472">Membrane</keyword>
<feature type="region of interest" description="Disordered" evidence="1">
    <location>
        <begin position="452"/>
        <end position="503"/>
    </location>
</feature>
<evidence type="ECO:0000313" key="3">
    <source>
        <dbReference type="EMBL" id="KZC07129.1"/>
    </source>
</evidence>
<feature type="region of interest" description="Disordered" evidence="1">
    <location>
        <begin position="1985"/>
        <end position="2020"/>
    </location>
</feature>
<feature type="compositionally biased region" description="Basic and acidic residues" evidence="1">
    <location>
        <begin position="690"/>
        <end position="719"/>
    </location>
</feature>
<dbReference type="EMBL" id="KQ434822">
    <property type="protein sequence ID" value="KZC07129.1"/>
    <property type="molecule type" value="Genomic_DNA"/>
</dbReference>
<feature type="region of interest" description="Disordered" evidence="1">
    <location>
        <begin position="2044"/>
        <end position="2158"/>
    </location>
</feature>
<feature type="compositionally biased region" description="Basic and acidic residues" evidence="1">
    <location>
        <begin position="309"/>
        <end position="328"/>
    </location>
</feature>
<feature type="region of interest" description="Disordered" evidence="1">
    <location>
        <begin position="677"/>
        <end position="739"/>
    </location>
</feature>
<name>A0A154P5C5_DUFNO</name>
<feature type="transmembrane region" description="Helical" evidence="2">
    <location>
        <begin position="16"/>
        <end position="33"/>
    </location>
</feature>
<feature type="compositionally biased region" description="Basic and acidic residues" evidence="1">
    <location>
        <begin position="2059"/>
        <end position="2090"/>
    </location>
</feature>
<sequence>MRTIRLVVDLLDYRSRAYFLICVICVIVVPIVASSHGDKNDHASTYEKKTEEGSAKNLNKPKLSTHDESNEASNIKNNDIDSGAQSPKIKNGNSVALNRFLENVLKAKDDFKWIDRAVYELHHAKDLEKSPSVLPRAAGSSRPVNVNRGNKLRGKRGFDRSLETMSMRNEDPRVSNDYVIKTNVDFDDPNVSQNSRNKNEDPSSMKNEAGDRTGDKIPKGWTKTEDICSLSDWLNSDNEPETEEEKRGERWIRAFEANQKNHLELTLDFDECSVDKYKPKNQQNEPLSLESLKETVLQLKKSLNGPAKKLHDSDKNVATRRVKGESKERRTRGKNKHRATEHDGSSTHSDQLESSGQAMFDSKNRDQDFDDRNARSRVWRTKRTEINNDDGNQKLFGEPYLEEEALKEQHYRKRRSKGTPSNKKRYNNEVPDKNNIEEQNSMKIFVEADCNNRDDSVKSDSSSNDFQGNHQPSDTNDVSKNSKIPDGNENFEQSYPPQRDLTVMENKLTKNEETGNKRSSEESGNIDILVKSENKNLIEFSNSGGQSSSDEQPFVLNRFDMRKKLIVENDRQPGKTIATVYNMKLEKTQVDTPGKDNRKREDIVQAGDGTRLVDGSSIFGFGKSKPEEDLFKDTFQFVKEAKPKKDDPNDDPRNVEVAKEFIPSVNAEQSRNLYESIGSNQISMDSDQTSVEKDKEEGVKNKPENKEDQSGEDKKEKIVENITPSSEIASSSTATSVSALKSEARQYDGTKKKKHHEIVIVDDNTVGRKLNHAYSQRRILQYMEYANDDVEDAEVNYNDKEEQDKQQAGEVEDNTPLQRKQRFTAREKDKAKVNMLIKNKLKKKQKTKRENVRKRRNPINFIAYYDYDDDDDDTEQDVHGGVQEQVNSNSQQDVIESNVGLAHVSFSTMTEAAHGAHIPVKVDQQEEEMRKQQRRKEKLKNKGRVTFYVPPGDKLESSNYTETAKNPNESFEFFKIESPELDGSLGKPGRSNQGENNVNGMNRGRDEVIVEPVKYIITVDDRVIPESVDNIIDDFQFIEHKDDKMTKDVEPLYEELKKLYDWNDEEVKSKPRIKGDQRMYHEPSDKVDTTNTFVESFENQLKSPETQNSYRASDSSPNLLPLLLVHDGSGNTEIEETSYPVASAEQLESPPAPCNRSQSNYFALKSTDDMFKGGSEQVNSTQEKLRGPSSAIRTSGGRNDVIAKKDAPSGSLTGRGKYIDTDSRSPYENHKYQEPAASLPRECVQNVDQEKRTVISSKDLHESFVEPLDWLDDSDNDIRVRISRGLKTIEKMIYSNVTRNEGQDHESSETMLGKDVISVSTEISRTKASSLVTTATPETSELGFIVNSAKDRRSSSGRDNARVKREIGSRYETFYDDMNEHQRNSERMNYNRFLKNTDATANRLQLLNSYGNVNDRHHGVSHNSAEYDYPGNDEDYDYRKVARSAKAKKDDKHKKKKKHRGGRKKKKKKHRKDTSKYTSSKNRKRRHRKKHSNDPKTSGHDHKKHNKHVSNTVNHHTNVKKSKTDQVQGKLHDDHRQQGKKRHRKEMRHDNTPNAESDAHRNAVSLLLAADNVEDESQMDSALRGELAGKIVEQIFSQVQNNEDLKVSLGPGLYQKHKTDEAVATNKKYRQAVSDDEHTEELLKKVMQLLNLMVFDEVQRKTCMSLPPDLVEFLTWVLDVEPGGMSQEQVLDETIYDPTKHSSRIYCNDFSHECSPLNISLQLPSMRLVQPAETPEHFPRDKFLFQASPGKEVDVGEIHKKVRLIEGLIKEYNGLSETEKSKVQSGKQLDSMLEYIEANEEETKGKSSVSDPAAERNSGRILQAGIRNATNGNELMRPTRFSAAVSVTDMLKVGNTGIFGNRNRFHDRLRVPRSAAKRAKHHKRRKVKGKRKRRKHRKRHKGASTIDRTRHKDTGHKAAASRQKRDYLDKDFWASFDTGYEQPVIYSSMDMINARTSNGELERKANSEVKSPEEPRYTEEVLVKGLERNEGNLPRTSDQTSETPEAKSSSISTSQDPVTMKEEAITGKNLVEDEILLLNKRQSWKKENEEQLEEVAFGEDMRKGSLEKELFEKLTEMDKERSAENKRKDIASSIGSSTSEGNDSRGRHGRDYSLKDSADDTYLSDEDKLRMLEQKINVYSDNDRDTRREQPVKDKKFT</sequence>
<reference evidence="3 4" key="1">
    <citation type="submission" date="2015-07" db="EMBL/GenBank/DDBJ databases">
        <title>The genome of Dufourea novaeangliae.</title>
        <authorList>
            <person name="Pan H."/>
            <person name="Kapheim K."/>
        </authorList>
    </citation>
    <scope>NUCLEOTIDE SEQUENCE [LARGE SCALE GENOMIC DNA]</scope>
    <source>
        <strain evidence="3">0120121106</strain>
        <tissue evidence="3">Whole body</tissue>
    </source>
</reference>
<feature type="compositionally biased region" description="Basic and acidic residues" evidence="1">
    <location>
        <begin position="1547"/>
        <end position="1560"/>
    </location>
</feature>
<feature type="compositionally biased region" description="Polar residues" evidence="1">
    <location>
        <begin position="1101"/>
        <end position="1118"/>
    </location>
</feature>
<feature type="compositionally biased region" description="Basic and acidic residues" evidence="1">
    <location>
        <begin position="36"/>
        <end position="54"/>
    </location>
</feature>
<feature type="region of interest" description="Disordered" evidence="1">
    <location>
        <begin position="302"/>
        <end position="372"/>
    </location>
</feature>
<gene>
    <name evidence="3" type="ORF">WN55_08511</name>
</gene>
<dbReference type="Proteomes" id="UP000076502">
    <property type="component" value="Unassembled WGS sequence"/>
</dbReference>
<feature type="compositionally biased region" description="Basic and acidic residues" evidence="1">
    <location>
        <begin position="362"/>
        <end position="372"/>
    </location>
</feature>
<feature type="region of interest" description="Disordered" evidence="1">
    <location>
        <begin position="133"/>
        <end position="154"/>
    </location>
</feature>
<feature type="region of interest" description="Disordered" evidence="1">
    <location>
        <begin position="1101"/>
        <end position="1159"/>
    </location>
</feature>